<dbReference type="Proteomes" id="UP000780768">
    <property type="component" value="Unassembled WGS sequence"/>
</dbReference>
<dbReference type="GO" id="GO:0016993">
    <property type="term" value="F:precorrin-8X methylmutase activity"/>
    <property type="evidence" value="ECO:0007669"/>
    <property type="project" value="UniProtKB-EC"/>
</dbReference>
<name>A0A921HN03_9FIRM</name>
<sequence length="50" mass="5814">MNYIKDPMAIEVRSFEIIKPYIEKLNLDEAQTKIYSRIIHASGDVDYAPL</sequence>
<gene>
    <name evidence="5" type="ORF">K8V65_01445</name>
</gene>
<feature type="domain" description="Cobalamin biosynthesis precorrin-8X methylmutase CobH/CbiC" evidence="4">
    <location>
        <begin position="10"/>
        <end position="49"/>
    </location>
</feature>
<evidence type="ECO:0000256" key="3">
    <source>
        <dbReference type="ARBA" id="ARBA00023235"/>
    </source>
</evidence>
<organism evidence="5 6">
    <name type="scientific">Megamonas hypermegale</name>
    <dbReference type="NCBI Taxonomy" id="158847"/>
    <lineage>
        <taxon>Bacteria</taxon>
        <taxon>Bacillati</taxon>
        <taxon>Bacillota</taxon>
        <taxon>Negativicutes</taxon>
        <taxon>Selenomonadales</taxon>
        <taxon>Selenomonadaceae</taxon>
        <taxon>Megamonas</taxon>
    </lineage>
</organism>
<dbReference type="SUPFAM" id="SSF63965">
    <property type="entry name" value="Precorrin-8X methylmutase CbiC/CobH"/>
    <property type="match status" value="1"/>
</dbReference>
<evidence type="ECO:0000256" key="1">
    <source>
        <dbReference type="ARBA" id="ARBA00004953"/>
    </source>
</evidence>
<protein>
    <submittedName>
        <fullName evidence="5">Precorrin-8X methylmutase</fullName>
        <ecNumber evidence="5">5.4.99.61</ecNumber>
    </submittedName>
</protein>
<reference evidence="5" key="2">
    <citation type="submission" date="2021-09" db="EMBL/GenBank/DDBJ databases">
        <authorList>
            <person name="Gilroy R."/>
        </authorList>
    </citation>
    <scope>NUCLEOTIDE SEQUENCE</scope>
    <source>
        <strain evidence="5">7318</strain>
    </source>
</reference>
<proteinExistence type="predicted"/>
<dbReference type="AlphaFoldDB" id="A0A921HN03"/>
<accession>A0A921HN03</accession>
<feature type="non-terminal residue" evidence="5">
    <location>
        <position position="50"/>
    </location>
</feature>
<dbReference type="InterPro" id="IPR036588">
    <property type="entry name" value="CobH/CbiC_sf"/>
</dbReference>
<evidence type="ECO:0000313" key="6">
    <source>
        <dbReference type="Proteomes" id="UP000780768"/>
    </source>
</evidence>
<reference evidence="5" key="1">
    <citation type="journal article" date="2021" name="PeerJ">
        <title>Extensive microbial diversity within the chicken gut microbiome revealed by metagenomics and culture.</title>
        <authorList>
            <person name="Gilroy R."/>
            <person name="Ravi A."/>
            <person name="Getino M."/>
            <person name="Pursley I."/>
            <person name="Horton D.L."/>
            <person name="Alikhan N.F."/>
            <person name="Baker D."/>
            <person name="Gharbi K."/>
            <person name="Hall N."/>
            <person name="Watson M."/>
            <person name="Adriaenssens E.M."/>
            <person name="Foster-Nyarko E."/>
            <person name="Jarju S."/>
            <person name="Secka A."/>
            <person name="Antonio M."/>
            <person name="Oren A."/>
            <person name="Chaudhuri R.R."/>
            <person name="La Ragione R."/>
            <person name="Hildebrand F."/>
            <person name="Pallen M.J."/>
        </authorList>
    </citation>
    <scope>NUCLEOTIDE SEQUENCE</scope>
    <source>
        <strain evidence="5">7318</strain>
    </source>
</reference>
<evidence type="ECO:0000313" key="5">
    <source>
        <dbReference type="EMBL" id="HJF84318.1"/>
    </source>
</evidence>
<evidence type="ECO:0000256" key="2">
    <source>
        <dbReference type="ARBA" id="ARBA00022573"/>
    </source>
</evidence>
<dbReference type="EMBL" id="DYVR01000043">
    <property type="protein sequence ID" value="HJF84318.1"/>
    <property type="molecule type" value="Genomic_DNA"/>
</dbReference>
<dbReference type="EC" id="5.4.99.61" evidence="5"/>
<dbReference type="GO" id="GO:0009236">
    <property type="term" value="P:cobalamin biosynthetic process"/>
    <property type="evidence" value="ECO:0007669"/>
    <property type="project" value="UniProtKB-KW"/>
</dbReference>
<dbReference type="Pfam" id="PF02570">
    <property type="entry name" value="CbiC"/>
    <property type="match status" value="1"/>
</dbReference>
<comment type="pathway">
    <text evidence="1">Cofactor biosynthesis; adenosylcobalamin biosynthesis.</text>
</comment>
<evidence type="ECO:0000259" key="4">
    <source>
        <dbReference type="Pfam" id="PF02570"/>
    </source>
</evidence>
<dbReference type="Gene3D" id="3.40.50.10230">
    <property type="entry name" value="Cobalamin biosynthesis CobH/CbiC, precorrin-8X methylmutase"/>
    <property type="match status" value="1"/>
</dbReference>
<keyword evidence="2" id="KW-0169">Cobalamin biosynthesis</keyword>
<dbReference type="InterPro" id="IPR003722">
    <property type="entry name" value="Cbl_synth_CobH/CbiC"/>
</dbReference>
<keyword evidence="3 5" id="KW-0413">Isomerase</keyword>
<comment type="caution">
    <text evidence="5">The sequence shown here is derived from an EMBL/GenBank/DDBJ whole genome shotgun (WGS) entry which is preliminary data.</text>
</comment>